<feature type="region of interest" description="Disordered" evidence="1">
    <location>
        <begin position="1"/>
        <end position="36"/>
    </location>
</feature>
<reference evidence="2" key="1">
    <citation type="submission" date="2021-01" db="EMBL/GenBank/DDBJ databases">
        <authorList>
            <person name="Corre E."/>
            <person name="Pelletier E."/>
            <person name="Niang G."/>
            <person name="Scheremetjew M."/>
            <person name="Finn R."/>
            <person name="Kale V."/>
            <person name="Holt S."/>
            <person name="Cochrane G."/>
            <person name="Meng A."/>
            <person name="Brown T."/>
            <person name="Cohen L."/>
        </authorList>
    </citation>
    <scope>NUCLEOTIDE SEQUENCE</scope>
    <source>
        <strain evidence="2">10249 10 AB</strain>
    </source>
</reference>
<gene>
    <name evidence="2" type="ORF">PAUS00366_LOCUS12769</name>
    <name evidence="3" type="ORF">PAUS00366_LOCUS12771</name>
</gene>
<name>A0A6U9ZPS9_9STRA</name>
<evidence type="ECO:0000313" key="3">
    <source>
        <dbReference type="EMBL" id="CAE0720017.1"/>
    </source>
</evidence>
<proteinExistence type="predicted"/>
<evidence type="ECO:0000256" key="1">
    <source>
        <dbReference type="SAM" id="MobiDB-lite"/>
    </source>
</evidence>
<accession>A0A6U9ZPS9</accession>
<feature type="compositionally biased region" description="Low complexity" evidence="1">
    <location>
        <begin position="166"/>
        <end position="179"/>
    </location>
</feature>
<feature type="compositionally biased region" description="Polar residues" evidence="1">
    <location>
        <begin position="219"/>
        <end position="235"/>
    </location>
</feature>
<evidence type="ECO:0000313" key="2">
    <source>
        <dbReference type="EMBL" id="CAE0720015.1"/>
    </source>
</evidence>
<dbReference type="AlphaFoldDB" id="A0A6U9ZPS9"/>
<dbReference type="EMBL" id="HBIX01017727">
    <property type="protein sequence ID" value="CAE0720017.1"/>
    <property type="molecule type" value="Transcribed_RNA"/>
</dbReference>
<sequence length="369" mass="41001">MATVSTPNERSSLFPPLPPAFRSSGKGNIPKPARKFRSVNNDSSWITNTSSAKQSSLKRMAQAFKDSMRCSPDEAESKTSVEDRTNCIDVQKLLSAMEEMKKCMETFGMQRGPKDLKFHCDRIKLLLKATPPETRASLSGLMSSTSSPADSLVRALSRTRSLSISRTSSLPIPSFSPSPAVAENEEPLPEDSVHDEGVAGDSESDGKEIAAAAKPGAETITSTSKTNKNGCSNNDPLQLPPPQLPQLDRNDRKNGKQSMFWLCYYVRYLYNFHRLVLQGKHDLVDASTMSFMQYLYPYFGEYYDGKDAKSFLKVVADYRTEHFLGPRGSRLGEQSSQELNSFLGILEVVMYLWTPAFKEMALKGELTSQ</sequence>
<organism evidence="2">
    <name type="scientific">Pseudo-nitzschia australis</name>
    <dbReference type="NCBI Taxonomy" id="44445"/>
    <lineage>
        <taxon>Eukaryota</taxon>
        <taxon>Sar</taxon>
        <taxon>Stramenopiles</taxon>
        <taxon>Ochrophyta</taxon>
        <taxon>Bacillariophyta</taxon>
        <taxon>Bacillariophyceae</taxon>
        <taxon>Bacillariophycidae</taxon>
        <taxon>Bacillariales</taxon>
        <taxon>Bacillariaceae</taxon>
        <taxon>Pseudo-nitzschia</taxon>
    </lineage>
</organism>
<dbReference type="EMBL" id="HBIX01017725">
    <property type="protein sequence ID" value="CAE0720015.1"/>
    <property type="molecule type" value="Transcribed_RNA"/>
</dbReference>
<feature type="region of interest" description="Disordered" evidence="1">
    <location>
        <begin position="166"/>
        <end position="251"/>
    </location>
</feature>
<feature type="compositionally biased region" description="Polar residues" evidence="1">
    <location>
        <begin position="1"/>
        <end position="11"/>
    </location>
</feature>
<protein>
    <submittedName>
        <fullName evidence="2">Uncharacterized protein</fullName>
    </submittedName>
</protein>